<accession>A0A978V747</accession>
<evidence type="ECO:0000256" key="4">
    <source>
        <dbReference type="SAM" id="MobiDB-lite"/>
    </source>
</evidence>
<dbReference type="Proteomes" id="UP000813462">
    <property type="component" value="Unassembled WGS sequence"/>
</dbReference>
<gene>
    <name evidence="5" type="ORF">FEM48_Zijuj06G0043200</name>
</gene>
<evidence type="ECO:0000313" key="6">
    <source>
        <dbReference type="Proteomes" id="UP000813462"/>
    </source>
</evidence>
<proteinExistence type="predicted"/>
<keyword evidence="2" id="KW-0564">Palmitate</keyword>
<dbReference type="AlphaFoldDB" id="A0A978V747"/>
<sequence length="77" mass="8285">MGQCCGSLDGAKKEQRKEEERLASAEVRAKAAEAAQKRQEQYEKSAAGRAARAQLVGAAKQSANPNKGKPVLQWQMG</sequence>
<dbReference type="EMBL" id="JAEACU010000006">
    <property type="protein sequence ID" value="KAH7523732.1"/>
    <property type="molecule type" value="Genomic_DNA"/>
</dbReference>
<dbReference type="Pfam" id="PF15811">
    <property type="entry name" value="SVIP"/>
    <property type="match status" value="1"/>
</dbReference>
<name>A0A978V747_ZIZJJ</name>
<keyword evidence="3" id="KW-0449">Lipoprotein</keyword>
<evidence type="ECO:0000256" key="1">
    <source>
        <dbReference type="ARBA" id="ARBA00022707"/>
    </source>
</evidence>
<evidence type="ECO:0000256" key="2">
    <source>
        <dbReference type="ARBA" id="ARBA00023139"/>
    </source>
</evidence>
<reference evidence="5" key="1">
    <citation type="journal article" date="2021" name="Front. Plant Sci.">
        <title>Chromosome-Scale Genome Assembly for Chinese Sour Jujube and Insights Into Its Genome Evolution and Domestication Signature.</title>
        <authorList>
            <person name="Shen L.-Y."/>
            <person name="Luo H."/>
            <person name="Wang X.-L."/>
            <person name="Wang X.-M."/>
            <person name="Qiu X.-J."/>
            <person name="Liu H."/>
            <person name="Zhou S.-S."/>
            <person name="Jia K.-H."/>
            <person name="Nie S."/>
            <person name="Bao Y.-T."/>
            <person name="Zhang R.-G."/>
            <person name="Yun Q.-Z."/>
            <person name="Chai Y.-H."/>
            <person name="Lu J.-Y."/>
            <person name="Li Y."/>
            <person name="Zhao S.-W."/>
            <person name="Mao J.-F."/>
            <person name="Jia S.-G."/>
            <person name="Mao Y.-M."/>
        </authorList>
    </citation>
    <scope>NUCLEOTIDE SEQUENCE</scope>
    <source>
        <strain evidence="5">AT0</strain>
        <tissue evidence="5">Leaf</tissue>
    </source>
</reference>
<feature type="region of interest" description="Disordered" evidence="4">
    <location>
        <begin position="1"/>
        <end position="24"/>
    </location>
</feature>
<organism evidence="5 6">
    <name type="scientific">Ziziphus jujuba var. spinosa</name>
    <dbReference type="NCBI Taxonomy" id="714518"/>
    <lineage>
        <taxon>Eukaryota</taxon>
        <taxon>Viridiplantae</taxon>
        <taxon>Streptophyta</taxon>
        <taxon>Embryophyta</taxon>
        <taxon>Tracheophyta</taxon>
        <taxon>Spermatophyta</taxon>
        <taxon>Magnoliopsida</taxon>
        <taxon>eudicotyledons</taxon>
        <taxon>Gunneridae</taxon>
        <taxon>Pentapetalae</taxon>
        <taxon>rosids</taxon>
        <taxon>fabids</taxon>
        <taxon>Rosales</taxon>
        <taxon>Rhamnaceae</taxon>
        <taxon>Paliureae</taxon>
        <taxon>Ziziphus</taxon>
    </lineage>
</organism>
<keyword evidence="1" id="KW-0519">Myristate</keyword>
<evidence type="ECO:0008006" key="7">
    <source>
        <dbReference type="Google" id="ProtNLM"/>
    </source>
</evidence>
<dbReference type="OrthoDB" id="1715717at2759"/>
<evidence type="ECO:0000313" key="5">
    <source>
        <dbReference type="EMBL" id="KAH7523732.1"/>
    </source>
</evidence>
<feature type="compositionally biased region" description="Basic and acidic residues" evidence="4">
    <location>
        <begin position="10"/>
        <end position="24"/>
    </location>
</feature>
<feature type="region of interest" description="Disordered" evidence="4">
    <location>
        <begin position="56"/>
        <end position="77"/>
    </location>
</feature>
<comment type="caution">
    <text evidence="5">The sequence shown here is derived from an EMBL/GenBank/DDBJ whole genome shotgun (WGS) entry which is preliminary data.</text>
</comment>
<dbReference type="PANTHER" id="PTHR36813">
    <property type="entry name" value="TRANSMEMBRANE PROTEIN"/>
    <property type="match status" value="1"/>
</dbReference>
<protein>
    <recommendedName>
        <fullName evidence="7">Small VCP/p97-interacting protein</fullName>
    </recommendedName>
</protein>
<dbReference type="PANTHER" id="PTHR36813:SF1">
    <property type="entry name" value="TRANSMEMBRANE PROTEIN"/>
    <property type="match status" value="1"/>
</dbReference>
<evidence type="ECO:0000256" key="3">
    <source>
        <dbReference type="ARBA" id="ARBA00023288"/>
    </source>
</evidence>
<dbReference type="InterPro" id="IPR031632">
    <property type="entry name" value="SVIP"/>
</dbReference>